<organism evidence="1 2">
    <name type="scientific">Lagenidium giganteum</name>
    <dbReference type="NCBI Taxonomy" id="4803"/>
    <lineage>
        <taxon>Eukaryota</taxon>
        <taxon>Sar</taxon>
        <taxon>Stramenopiles</taxon>
        <taxon>Oomycota</taxon>
        <taxon>Peronosporomycetes</taxon>
        <taxon>Pythiales</taxon>
        <taxon>Pythiaceae</taxon>
    </lineage>
</organism>
<keyword evidence="2" id="KW-1185">Reference proteome</keyword>
<protein>
    <submittedName>
        <fullName evidence="1">Uncharacterized protein</fullName>
    </submittedName>
</protein>
<sequence>MPEHVADKAQRQFFKLFGCLRGRKHGSAHNALAEANGRARVADHVFVRHAGVLEERHVVGGLRERDQRVAEHRARPPLPRGHLFLLFATQPRLDIQH</sequence>
<proteinExistence type="predicted"/>
<gene>
    <name evidence="1" type="ORF">N0F65_002920</name>
</gene>
<reference evidence="1" key="2">
    <citation type="journal article" date="2023" name="Microbiol Resour">
        <title>Decontamination and Annotation of the Draft Genome Sequence of the Oomycete Lagenidium giganteum ARSEF 373.</title>
        <authorList>
            <person name="Morgan W.R."/>
            <person name="Tartar A."/>
        </authorList>
    </citation>
    <scope>NUCLEOTIDE SEQUENCE</scope>
    <source>
        <strain evidence="1">ARSEF 373</strain>
    </source>
</reference>
<dbReference type="AlphaFoldDB" id="A0AAV2Z8G0"/>
<accession>A0AAV2Z8G0</accession>
<dbReference type="Proteomes" id="UP001146120">
    <property type="component" value="Unassembled WGS sequence"/>
</dbReference>
<name>A0AAV2Z8G0_9STRA</name>
<dbReference type="EMBL" id="DAKRPA010000041">
    <property type="protein sequence ID" value="DBA01804.1"/>
    <property type="molecule type" value="Genomic_DNA"/>
</dbReference>
<evidence type="ECO:0000313" key="2">
    <source>
        <dbReference type="Proteomes" id="UP001146120"/>
    </source>
</evidence>
<evidence type="ECO:0000313" key="1">
    <source>
        <dbReference type="EMBL" id="DBA01804.1"/>
    </source>
</evidence>
<comment type="caution">
    <text evidence="1">The sequence shown here is derived from an EMBL/GenBank/DDBJ whole genome shotgun (WGS) entry which is preliminary data.</text>
</comment>
<reference evidence="1" key="1">
    <citation type="submission" date="2022-11" db="EMBL/GenBank/DDBJ databases">
        <authorList>
            <person name="Morgan W.R."/>
            <person name="Tartar A."/>
        </authorList>
    </citation>
    <scope>NUCLEOTIDE SEQUENCE</scope>
    <source>
        <strain evidence="1">ARSEF 373</strain>
    </source>
</reference>